<dbReference type="EMBL" id="BMLT01000018">
    <property type="protein sequence ID" value="GGO88608.1"/>
    <property type="molecule type" value="Genomic_DNA"/>
</dbReference>
<evidence type="ECO:0008006" key="4">
    <source>
        <dbReference type="Google" id="ProtNLM"/>
    </source>
</evidence>
<dbReference type="AlphaFoldDB" id="A0A917ZQB9"/>
<feature type="transmembrane region" description="Helical" evidence="1">
    <location>
        <begin position="12"/>
        <end position="34"/>
    </location>
</feature>
<keyword evidence="1" id="KW-1133">Transmembrane helix</keyword>
<evidence type="ECO:0000256" key="1">
    <source>
        <dbReference type="SAM" id="Phobius"/>
    </source>
</evidence>
<keyword evidence="1" id="KW-0472">Membrane</keyword>
<keyword evidence="1" id="KW-0812">Transmembrane</keyword>
<feature type="transmembrane region" description="Helical" evidence="1">
    <location>
        <begin position="157"/>
        <end position="182"/>
    </location>
</feature>
<reference evidence="2 3" key="1">
    <citation type="journal article" date="2014" name="Int. J. Syst. Evol. Microbiol.">
        <title>Complete genome sequence of Corynebacterium casei LMG S-19264T (=DSM 44701T), isolated from a smear-ripened cheese.</title>
        <authorList>
            <consortium name="US DOE Joint Genome Institute (JGI-PGF)"/>
            <person name="Walter F."/>
            <person name="Albersmeier A."/>
            <person name="Kalinowski J."/>
            <person name="Ruckert C."/>
        </authorList>
    </citation>
    <scope>NUCLEOTIDE SEQUENCE [LARGE SCALE GENOMIC DNA]</scope>
    <source>
        <strain evidence="2 3">CGMCC 1.7286</strain>
    </source>
</reference>
<evidence type="ECO:0000313" key="2">
    <source>
        <dbReference type="EMBL" id="GGO88608.1"/>
    </source>
</evidence>
<gene>
    <name evidence="2" type="ORF">GCM10011348_44450</name>
</gene>
<protein>
    <recommendedName>
        <fullName evidence="4">Glycerophosphoryl diester phosphodiesterase membrane domain-containing protein</fullName>
    </recommendedName>
</protein>
<accession>A0A917ZQB9</accession>
<dbReference type="RefSeq" id="WP_188862838.1">
    <property type="nucleotide sequence ID" value="NZ_BMLT01000018.1"/>
</dbReference>
<feature type="transmembrane region" description="Helical" evidence="1">
    <location>
        <begin position="194"/>
        <end position="212"/>
    </location>
</feature>
<feature type="transmembrane region" description="Helical" evidence="1">
    <location>
        <begin position="54"/>
        <end position="79"/>
    </location>
</feature>
<proteinExistence type="predicted"/>
<dbReference type="Proteomes" id="UP000599578">
    <property type="component" value="Unassembled WGS sequence"/>
</dbReference>
<feature type="transmembrane region" description="Helical" evidence="1">
    <location>
        <begin position="100"/>
        <end position="124"/>
    </location>
</feature>
<comment type="caution">
    <text evidence="2">The sequence shown here is derived from an EMBL/GenBank/DDBJ whole genome shotgun (WGS) entry which is preliminary data.</text>
</comment>
<sequence length="230" mass="25785">MTLEYIRQSLFFFRSNFAVIARIQLPFIILLNLVGWLIQSSLAPESPAMRNAGALLILLNLTLLPIYWGATILFLQSVVDNRPLRAMEAILASLKYWRRLLLTYLAMVVAVTIGLLLLIIPGIYAGVRLSFADYVCVLENRKVSESLRLSWQQTNDYFGLLLKGMLIIFGGLFVLELPFALIAQRGVDMAPFDTALGILFDLLGTLVTIYGFRVYCLMKEETAGNAPAEE</sequence>
<organism evidence="2 3">
    <name type="scientific">Marinobacterium nitratireducens</name>
    <dbReference type="NCBI Taxonomy" id="518897"/>
    <lineage>
        <taxon>Bacteria</taxon>
        <taxon>Pseudomonadati</taxon>
        <taxon>Pseudomonadota</taxon>
        <taxon>Gammaproteobacteria</taxon>
        <taxon>Oceanospirillales</taxon>
        <taxon>Oceanospirillaceae</taxon>
        <taxon>Marinobacterium</taxon>
    </lineage>
</organism>
<evidence type="ECO:0000313" key="3">
    <source>
        <dbReference type="Proteomes" id="UP000599578"/>
    </source>
</evidence>
<dbReference type="Pfam" id="PF06790">
    <property type="entry name" value="UPF0259"/>
    <property type="match status" value="1"/>
</dbReference>
<keyword evidence="3" id="KW-1185">Reference proteome</keyword>
<name>A0A917ZQB9_9GAMM</name>